<sequence>MMNVIDVQHLQKVFQKEEALQDVSFSINKGEIFGFLGPSGSGKTTTIKILTAQLTRSGGSVFVLGQDAEEMKKPTNRARFGILTDNSGLYSRLSVEENLLLYSKLYNLPTSAVKEALDFVNLYNERKKKVSNLSKGMIQRVTLARSIMHKPELLFLDEPTSALDPVNTQHIYNGLRKLNAMGTTIFLTTHDMSEAETLCDRVAFLHKGKIRAMGAPKELKKQFSDDTITVELVDGSQHCIENSKEEAKRIYDWMNQGLLSRIHTNEPTLGDIFMQMTGSDLI</sequence>
<evidence type="ECO:0000313" key="9">
    <source>
        <dbReference type="EMBL" id="KGR75565.1"/>
    </source>
</evidence>
<dbReference type="FunFam" id="3.40.50.300:FF:000589">
    <property type="entry name" value="ABC transporter, ATP-binding subunit"/>
    <property type="match status" value="1"/>
</dbReference>
<dbReference type="InterPro" id="IPR017871">
    <property type="entry name" value="ABC_transporter-like_CS"/>
</dbReference>
<evidence type="ECO:0000259" key="8">
    <source>
        <dbReference type="PROSITE" id="PS50893"/>
    </source>
</evidence>
<keyword evidence="3" id="KW-1003">Cell membrane</keyword>
<evidence type="ECO:0000256" key="1">
    <source>
        <dbReference type="ARBA" id="ARBA00004236"/>
    </source>
</evidence>
<dbReference type="eggNOG" id="COG1131">
    <property type="taxonomic scope" value="Bacteria"/>
</dbReference>
<evidence type="ECO:0000256" key="7">
    <source>
        <dbReference type="ARBA" id="ARBA00023136"/>
    </source>
</evidence>
<dbReference type="Pfam" id="PF00005">
    <property type="entry name" value="ABC_tran"/>
    <property type="match status" value="1"/>
</dbReference>
<dbReference type="PANTHER" id="PTHR42711">
    <property type="entry name" value="ABC TRANSPORTER ATP-BINDING PROTEIN"/>
    <property type="match status" value="1"/>
</dbReference>
<dbReference type="PROSITE" id="PS50893">
    <property type="entry name" value="ABC_TRANSPORTER_2"/>
    <property type="match status" value="1"/>
</dbReference>
<proteinExistence type="predicted"/>
<dbReference type="STRING" id="1384057.CD33_10520"/>
<comment type="caution">
    <text evidence="9">The sequence shown here is derived from an EMBL/GenBank/DDBJ whole genome shotgun (WGS) entry which is preliminary data.</text>
</comment>
<evidence type="ECO:0000256" key="4">
    <source>
        <dbReference type="ARBA" id="ARBA00022741"/>
    </source>
</evidence>
<dbReference type="InterPro" id="IPR050763">
    <property type="entry name" value="ABC_transporter_ATP-binding"/>
</dbReference>
<keyword evidence="10" id="KW-1185">Reference proteome</keyword>
<keyword evidence="7" id="KW-0472">Membrane</keyword>
<keyword evidence="4" id="KW-0547">Nucleotide-binding</keyword>
<dbReference type="GO" id="GO:0005886">
    <property type="term" value="C:plasma membrane"/>
    <property type="evidence" value="ECO:0007669"/>
    <property type="project" value="UniProtKB-SubCell"/>
</dbReference>
<accession>A0A0A3HWG7</accession>
<dbReference type="Proteomes" id="UP000030408">
    <property type="component" value="Unassembled WGS sequence"/>
</dbReference>
<dbReference type="GO" id="GO:0005524">
    <property type="term" value="F:ATP binding"/>
    <property type="evidence" value="ECO:0007669"/>
    <property type="project" value="UniProtKB-KW"/>
</dbReference>
<gene>
    <name evidence="9" type="ORF">CD33_10520</name>
</gene>
<evidence type="ECO:0000256" key="5">
    <source>
        <dbReference type="ARBA" id="ARBA00022840"/>
    </source>
</evidence>
<dbReference type="PANTHER" id="PTHR42711:SF13">
    <property type="entry name" value="ABC TRANSPORTER, ATP-BINDING PROTEIN"/>
    <property type="match status" value="1"/>
</dbReference>
<evidence type="ECO:0000256" key="6">
    <source>
        <dbReference type="ARBA" id="ARBA00022967"/>
    </source>
</evidence>
<dbReference type="AlphaFoldDB" id="A0A0A3HWG7"/>
<dbReference type="RefSeq" id="WP_084591314.1">
    <property type="nucleotide sequence ID" value="NZ_AVCY01000006.1"/>
</dbReference>
<dbReference type="SUPFAM" id="SSF52540">
    <property type="entry name" value="P-loop containing nucleoside triphosphate hydrolases"/>
    <property type="match status" value="1"/>
</dbReference>
<feature type="domain" description="ABC transporter" evidence="8">
    <location>
        <begin position="5"/>
        <end position="232"/>
    </location>
</feature>
<dbReference type="GO" id="GO:0016887">
    <property type="term" value="F:ATP hydrolysis activity"/>
    <property type="evidence" value="ECO:0007669"/>
    <property type="project" value="InterPro"/>
</dbReference>
<evidence type="ECO:0000256" key="2">
    <source>
        <dbReference type="ARBA" id="ARBA00022448"/>
    </source>
</evidence>
<reference evidence="9 10" key="1">
    <citation type="submission" date="2014-02" db="EMBL/GenBank/DDBJ databases">
        <title>Draft genome sequence of Lysinibacillus sinduriensis JCM 15800.</title>
        <authorList>
            <person name="Zhang F."/>
            <person name="Wang G."/>
            <person name="Zhang L."/>
        </authorList>
    </citation>
    <scope>NUCLEOTIDE SEQUENCE [LARGE SCALE GENOMIC DNA]</scope>
    <source>
        <strain evidence="9 10">JCM 15800</strain>
    </source>
</reference>
<keyword evidence="2" id="KW-0813">Transport</keyword>
<organism evidence="9 10">
    <name type="scientific">Ureibacillus sinduriensis BLB-1 = JCM 15800</name>
    <dbReference type="NCBI Taxonomy" id="1384057"/>
    <lineage>
        <taxon>Bacteria</taxon>
        <taxon>Bacillati</taxon>
        <taxon>Bacillota</taxon>
        <taxon>Bacilli</taxon>
        <taxon>Bacillales</taxon>
        <taxon>Caryophanaceae</taxon>
        <taxon>Ureibacillus</taxon>
    </lineage>
</organism>
<evidence type="ECO:0000313" key="10">
    <source>
        <dbReference type="Proteomes" id="UP000030408"/>
    </source>
</evidence>
<dbReference type="OrthoDB" id="9804819at2"/>
<dbReference type="EMBL" id="JPVO01000050">
    <property type="protein sequence ID" value="KGR75565.1"/>
    <property type="molecule type" value="Genomic_DNA"/>
</dbReference>
<keyword evidence="6" id="KW-1278">Translocase</keyword>
<comment type="subcellular location">
    <subcellularLocation>
        <location evidence="1">Cell membrane</location>
    </subcellularLocation>
</comment>
<dbReference type="PROSITE" id="PS00211">
    <property type="entry name" value="ABC_TRANSPORTER_1"/>
    <property type="match status" value="1"/>
</dbReference>
<name>A0A0A3HWG7_9BACL</name>
<dbReference type="SMART" id="SM00382">
    <property type="entry name" value="AAA"/>
    <property type="match status" value="1"/>
</dbReference>
<dbReference type="Gene3D" id="3.40.50.300">
    <property type="entry name" value="P-loop containing nucleotide triphosphate hydrolases"/>
    <property type="match status" value="1"/>
</dbReference>
<dbReference type="InterPro" id="IPR027417">
    <property type="entry name" value="P-loop_NTPase"/>
</dbReference>
<protein>
    <submittedName>
        <fullName evidence="9">Bacitracin ABC transporter ATP-binding protein</fullName>
    </submittedName>
</protein>
<dbReference type="InterPro" id="IPR003593">
    <property type="entry name" value="AAA+_ATPase"/>
</dbReference>
<evidence type="ECO:0000256" key="3">
    <source>
        <dbReference type="ARBA" id="ARBA00022475"/>
    </source>
</evidence>
<keyword evidence="5 9" id="KW-0067">ATP-binding</keyword>
<dbReference type="InterPro" id="IPR003439">
    <property type="entry name" value="ABC_transporter-like_ATP-bd"/>
</dbReference>